<dbReference type="Proteomes" id="UP001291623">
    <property type="component" value="Unassembled WGS sequence"/>
</dbReference>
<dbReference type="GO" id="GO:0016757">
    <property type="term" value="F:glycosyltransferase activity"/>
    <property type="evidence" value="ECO:0007669"/>
    <property type="project" value="UniProtKB-KW"/>
</dbReference>
<gene>
    <name evidence="2" type="ORF">RND71_034295</name>
</gene>
<evidence type="ECO:0000256" key="1">
    <source>
        <dbReference type="ARBA" id="ARBA00022676"/>
    </source>
</evidence>
<dbReference type="EMBL" id="JAVYJV010000018">
    <property type="protein sequence ID" value="KAK4347956.1"/>
    <property type="molecule type" value="Genomic_DNA"/>
</dbReference>
<proteinExistence type="predicted"/>
<dbReference type="PANTHER" id="PTHR48046:SF1">
    <property type="entry name" value="GLYCOSYLTRANSFERASE-RELATED"/>
    <property type="match status" value="1"/>
</dbReference>
<protein>
    <submittedName>
        <fullName evidence="2">Uncharacterized protein</fullName>
    </submittedName>
</protein>
<dbReference type="PANTHER" id="PTHR48046">
    <property type="entry name" value="UDP-GLYCOSYLTRANSFERASE 72E1"/>
    <property type="match status" value="1"/>
</dbReference>
<comment type="caution">
    <text evidence="2">The sequence shown here is derived from an EMBL/GenBank/DDBJ whole genome shotgun (WGS) entry which is preliminary data.</text>
</comment>
<evidence type="ECO:0000313" key="2">
    <source>
        <dbReference type="EMBL" id="KAK4347956.1"/>
    </source>
</evidence>
<accession>A0AAE1R9W0</accession>
<dbReference type="SUPFAM" id="SSF53756">
    <property type="entry name" value="UDP-Glycosyltransferase/glycogen phosphorylase"/>
    <property type="match status" value="1"/>
</dbReference>
<keyword evidence="1" id="KW-0808">Transferase</keyword>
<keyword evidence="1" id="KW-0328">Glycosyltransferase</keyword>
<evidence type="ECO:0000313" key="3">
    <source>
        <dbReference type="Proteomes" id="UP001291623"/>
    </source>
</evidence>
<name>A0AAE1R9W0_9SOLA</name>
<keyword evidence="3" id="KW-1185">Reference proteome</keyword>
<sequence length="88" mass="9845">MNATMLTEELGIAIRPIVLPTKKVVRREEIETIVRKIMQYEEGKAMREMAKKLKMSAKNASSKGGSSCDAISRLLQDIEMKTATMSQV</sequence>
<dbReference type="AlphaFoldDB" id="A0AAE1R9W0"/>
<dbReference type="Gene3D" id="3.40.50.2000">
    <property type="entry name" value="Glycogen Phosphorylase B"/>
    <property type="match status" value="1"/>
</dbReference>
<reference evidence="2" key="1">
    <citation type="submission" date="2023-12" db="EMBL/GenBank/DDBJ databases">
        <title>Genome assembly of Anisodus tanguticus.</title>
        <authorList>
            <person name="Wang Y.-J."/>
        </authorList>
    </citation>
    <scope>NUCLEOTIDE SEQUENCE</scope>
    <source>
        <strain evidence="2">KB-2021</strain>
        <tissue evidence="2">Leaf</tissue>
    </source>
</reference>
<organism evidence="2 3">
    <name type="scientific">Anisodus tanguticus</name>
    <dbReference type="NCBI Taxonomy" id="243964"/>
    <lineage>
        <taxon>Eukaryota</taxon>
        <taxon>Viridiplantae</taxon>
        <taxon>Streptophyta</taxon>
        <taxon>Embryophyta</taxon>
        <taxon>Tracheophyta</taxon>
        <taxon>Spermatophyta</taxon>
        <taxon>Magnoliopsida</taxon>
        <taxon>eudicotyledons</taxon>
        <taxon>Gunneridae</taxon>
        <taxon>Pentapetalae</taxon>
        <taxon>asterids</taxon>
        <taxon>lamiids</taxon>
        <taxon>Solanales</taxon>
        <taxon>Solanaceae</taxon>
        <taxon>Solanoideae</taxon>
        <taxon>Hyoscyameae</taxon>
        <taxon>Anisodus</taxon>
    </lineage>
</organism>